<reference evidence="3 4" key="1">
    <citation type="submission" date="2020-11" db="EMBL/GenBank/DDBJ databases">
        <title>Arthrobacter antarcticus sp. nov., isolated from Antarctic Soil.</title>
        <authorList>
            <person name="Li J."/>
        </authorList>
    </citation>
    <scope>NUCLEOTIDE SEQUENCE [LARGE SCALE GENOMIC DNA]</scope>
    <source>
        <strain evidence="3 4">Z1-20</strain>
    </source>
</reference>
<evidence type="ECO:0000313" key="4">
    <source>
        <dbReference type="Proteomes" id="UP000655366"/>
    </source>
</evidence>
<dbReference type="AlphaFoldDB" id="A0A931G5P2"/>
<protein>
    <recommendedName>
        <fullName evidence="2">ParB-like C-terminal domain-containing protein</fullName>
    </recommendedName>
</protein>
<dbReference type="Pfam" id="PF18064">
    <property type="entry name" value="CB_ParB_C"/>
    <property type="match status" value="1"/>
</dbReference>
<gene>
    <name evidence="3" type="ORF">IV500_16990</name>
</gene>
<evidence type="ECO:0000256" key="1">
    <source>
        <dbReference type="SAM" id="MobiDB-lite"/>
    </source>
</evidence>
<sequence>MSRKKPSSFAPYFTGEDADQVRAAFLAAGHAEGYASISELIEAATLKEVRRLQRKHHNGQPWEGAGPGALRPGQRTRTEQNTERKNTPATSKHGTGGG</sequence>
<proteinExistence type="predicted"/>
<name>A0A931G5P2_9MICC</name>
<feature type="compositionally biased region" description="Basic and acidic residues" evidence="1">
    <location>
        <begin position="76"/>
        <end position="86"/>
    </location>
</feature>
<comment type="caution">
    <text evidence="3">The sequence shown here is derived from an EMBL/GenBank/DDBJ whole genome shotgun (WGS) entry which is preliminary data.</text>
</comment>
<dbReference type="Proteomes" id="UP000655366">
    <property type="component" value="Unassembled WGS sequence"/>
</dbReference>
<organism evidence="3 4">
    <name type="scientific">Arthrobacter terrae</name>
    <dbReference type="NCBI Taxonomy" id="2935737"/>
    <lineage>
        <taxon>Bacteria</taxon>
        <taxon>Bacillati</taxon>
        <taxon>Actinomycetota</taxon>
        <taxon>Actinomycetes</taxon>
        <taxon>Micrococcales</taxon>
        <taxon>Micrococcaceae</taxon>
        <taxon>Arthrobacter</taxon>
    </lineage>
</organism>
<dbReference type="RefSeq" id="WP_196398008.1">
    <property type="nucleotide sequence ID" value="NZ_JADNYM010000025.1"/>
</dbReference>
<dbReference type="EMBL" id="JADNYM010000025">
    <property type="protein sequence ID" value="MBG0741071.1"/>
    <property type="molecule type" value="Genomic_DNA"/>
</dbReference>
<accession>A0A931G5P2</accession>
<evidence type="ECO:0000313" key="3">
    <source>
        <dbReference type="EMBL" id="MBG0741071.1"/>
    </source>
</evidence>
<feature type="domain" description="ParB-like C-terminal" evidence="2">
    <location>
        <begin position="17"/>
        <end position="62"/>
    </location>
</feature>
<dbReference type="InterPro" id="IPR040851">
    <property type="entry name" value="ParB-like_C"/>
</dbReference>
<feature type="compositionally biased region" description="Polar residues" evidence="1">
    <location>
        <begin position="87"/>
        <end position="98"/>
    </location>
</feature>
<keyword evidence="4" id="KW-1185">Reference proteome</keyword>
<dbReference type="Gene3D" id="6.10.180.30">
    <property type="match status" value="1"/>
</dbReference>
<evidence type="ECO:0000259" key="2">
    <source>
        <dbReference type="Pfam" id="PF18064"/>
    </source>
</evidence>
<feature type="region of interest" description="Disordered" evidence="1">
    <location>
        <begin position="52"/>
        <end position="98"/>
    </location>
</feature>